<gene>
    <name evidence="3" type="ORF">Tco_0627403</name>
</gene>
<feature type="domain" description="RNase H type-1" evidence="1">
    <location>
        <begin position="6"/>
        <end position="75"/>
    </location>
</feature>
<evidence type="ECO:0000313" key="3">
    <source>
        <dbReference type="EMBL" id="GJS54041.1"/>
    </source>
</evidence>
<dbReference type="InterPro" id="IPR002156">
    <property type="entry name" value="RNaseH_domain"/>
</dbReference>
<evidence type="ECO:0000259" key="1">
    <source>
        <dbReference type="Pfam" id="PF13456"/>
    </source>
</evidence>
<dbReference type="PANTHER" id="PTHR46148:SF59">
    <property type="entry name" value="NUCLEOTIDYLTRANSFERASE, RIBONUCLEASE H"/>
    <property type="match status" value="1"/>
</dbReference>
<evidence type="ECO:0000259" key="2">
    <source>
        <dbReference type="Pfam" id="PF24626"/>
    </source>
</evidence>
<accession>A0ABQ4WMC2</accession>
<keyword evidence="3" id="KW-0695">RNA-directed DNA polymerase</keyword>
<keyword evidence="4" id="KW-1185">Reference proteome</keyword>
<dbReference type="Pfam" id="PF13456">
    <property type="entry name" value="RVT_3"/>
    <property type="match status" value="1"/>
</dbReference>
<dbReference type="Proteomes" id="UP001151760">
    <property type="component" value="Unassembled WGS sequence"/>
</dbReference>
<dbReference type="PANTHER" id="PTHR46148">
    <property type="entry name" value="CHROMO DOMAIN-CONTAINING PROTEIN"/>
    <property type="match status" value="1"/>
</dbReference>
<evidence type="ECO:0000313" key="4">
    <source>
        <dbReference type="Proteomes" id="UP001151760"/>
    </source>
</evidence>
<dbReference type="GO" id="GO:0003964">
    <property type="term" value="F:RNA-directed DNA polymerase activity"/>
    <property type="evidence" value="ECO:0007669"/>
    <property type="project" value="UniProtKB-KW"/>
</dbReference>
<name>A0ABQ4WMC2_9ASTR</name>
<feature type="domain" description="Tf2-1-like SH3-like" evidence="2">
    <location>
        <begin position="109"/>
        <end position="170"/>
    </location>
</feature>
<reference evidence="3" key="2">
    <citation type="submission" date="2022-01" db="EMBL/GenBank/DDBJ databases">
        <authorList>
            <person name="Yamashiro T."/>
            <person name="Shiraishi A."/>
            <person name="Satake H."/>
            <person name="Nakayama K."/>
        </authorList>
    </citation>
    <scope>NUCLEOTIDE SEQUENCE</scope>
</reference>
<dbReference type="InterPro" id="IPR056924">
    <property type="entry name" value="SH3_Tf2-1"/>
</dbReference>
<sequence length="251" mass="28992">MVTLTLPLAYNHGWVGAIVESDSQLTISLSSTETIPPWSLGSLIEDIRTWSKNLHLTFSWTNRSNNQVAHWTAQFTLSSNQCITWDVSFPTELTSLSMSDMPSVEDGLLFLEVTPWKGVMRFGKRGKLNPRYIGPFRIIERIGPVAYRLELPQELSRVHNVFHVCNLKKCLSDDTLVIPLEEIQLDDKLNFVEEPVEIMDREVKQLKRSRIPIVKVRWNARRGPEYTWEREDQFKSKYPHLFANSQSTTTS</sequence>
<dbReference type="Pfam" id="PF24626">
    <property type="entry name" value="SH3_Tf2-1"/>
    <property type="match status" value="1"/>
</dbReference>
<organism evidence="3 4">
    <name type="scientific">Tanacetum coccineum</name>
    <dbReference type="NCBI Taxonomy" id="301880"/>
    <lineage>
        <taxon>Eukaryota</taxon>
        <taxon>Viridiplantae</taxon>
        <taxon>Streptophyta</taxon>
        <taxon>Embryophyta</taxon>
        <taxon>Tracheophyta</taxon>
        <taxon>Spermatophyta</taxon>
        <taxon>Magnoliopsida</taxon>
        <taxon>eudicotyledons</taxon>
        <taxon>Gunneridae</taxon>
        <taxon>Pentapetalae</taxon>
        <taxon>asterids</taxon>
        <taxon>campanulids</taxon>
        <taxon>Asterales</taxon>
        <taxon>Asteraceae</taxon>
        <taxon>Asteroideae</taxon>
        <taxon>Anthemideae</taxon>
        <taxon>Anthemidinae</taxon>
        <taxon>Tanacetum</taxon>
    </lineage>
</organism>
<comment type="caution">
    <text evidence="3">The sequence shown here is derived from an EMBL/GenBank/DDBJ whole genome shotgun (WGS) entry which is preliminary data.</text>
</comment>
<keyword evidence="3" id="KW-0548">Nucleotidyltransferase</keyword>
<protein>
    <submittedName>
        <fullName evidence="3">Reverse transcriptase domain-containing protein</fullName>
    </submittedName>
</protein>
<dbReference type="EMBL" id="BQNB010008768">
    <property type="protein sequence ID" value="GJS54041.1"/>
    <property type="molecule type" value="Genomic_DNA"/>
</dbReference>
<proteinExistence type="predicted"/>
<keyword evidence="3" id="KW-0808">Transferase</keyword>
<reference evidence="3" key="1">
    <citation type="journal article" date="2022" name="Int. J. Mol. Sci.">
        <title>Draft Genome of Tanacetum Coccineum: Genomic Comparison of Closely Related Tanacetum-Family Plants.</title>
        <authorList>
            <person name="Yamashiro T."/>
            <person name="Shiraishi A."/>
            <person name="Nakayama K."/>
            <person name="Satake H."/>
        </authorList>
    </citation>
    <scope>NUCLEOTIDE SEQUENCE</scope>
</reference>